<dbReference type="OrthoDB" id="1150657at2"/>
<name>A0A4R7CX89_9SPHI</name>
<keyword evidence="2" id="KW-1185">Reference proteome</keyword>
<proteinExistence type="predicted"/>
<protein>
    <submittedName>
        <fullName evidence="1">Uncharacterized protein</fullName>
    </submittedName>
</protein>
<reference evidence="1 2" key="1">
    <citation type="submission" date="2019-03" db="EMBL/GenBank/DDBJ databases">
        <title>Genomic Encyclopedia of Type Strains, Phase III (KMG-III): the genomes of soil and plant-associated and newly described type strains.</title>
        <authorList>
            <person name="Whitman W."/>
        </authorList>
    </citation>
    <scope>NUCLEOTIDE SEQUENCE [LARGE SCALE GENOMIC DNA]</scope>
    <source>
        <strain evidence="1 2">CGMCC 1.12801</strain>
    </source>
</reference>
<evidence type="ECO:0000313" key="2">
    <source>
        <dbReference type="Proteomes" id="UP000294752"/>
    </source>
</evidence>
<dbReference type="RefSeq" id="WP_133641150.1">
    <property type="nucleotide sequence ID" value="NZ_SNZV01000007.1"/>
</dbReference>
<sequence length="110" mass="12500">MIKTFFVRCISVIALSLPSCSDLENAVTYNNTIMRIIDNSEKHVSAMNTAVNTADYRKAEEICELWEASIDRDIKKIEELGDFHGDTLYQRAVLNGLKGYQKLLPMTIQN</sequence>
<evidence type="ECO:0000313" key="1">
    <source>
        <dbReference type="EMBL" id="TDS11685.1"/>
    </source>
</evidence>
<organism evidence="1 2">
    <name type="scientific">Sphingobacterium paludis</name>
    <dbReference type="NCBI Taxonomy" id="1476465"/>
    <lineage>
        <taxon>Bacteria</taxon>
        <taxon>Pseudomonadati</taxon>
        <taxon>Bacteroidota</taxon>
        <taxon>Sphingobacteriia</taxon>
        <taxon>Sphingobacteriales</taxon>
        <taxon>Sphingobacteriaceae</taxon>
        <taxon>Sphingobacterium</taxon>
    </lineage>
</organism>
<accession>A0A4R7CX89</accession>
<dbReference type="AlphaFoldDB" id="A0A4R7CX89"/>
<comment type="caution">
    <text evidence="1">The sequence shown here is derived from an EMBL/GenBank/DDBJ whole genome shotgun (WGS) entry which is preliminary data.</text>
</comment>
<gene>
    <name evidence="1" type="ORF">B0I21_10726</name>
</gene>
<dbReference type="Proteomes" id="UP000294752">
    <property type="component" value="Unassembled WGS sequence"/>
</dbReference>
<dbReference type="EMBL" id="SNZV01000007">
    <property type="protein sequence ID" value="TDS11685.1"/>
    <property type="molecule type" value="Genomic_DNA"/>
</dbReference>